<keyword evidence="3" id="KW-1185">Reference proteome</keyword>
<dbReference type="Proteomes" id="UP001516588">
    <property type="component" value="Unassembled WGS sequence"/>
</dbReference>
<comment type="caution">
    <text evidence="2">The sequence shown here is derived from an EMBL/GenBank/DDBJ whole genome shotgun (WGS) entry which is preliminary data.</text>
</comment>
<feature type="domain" description="VTC" evidence="1">
    <location>
        <begin position="2"/>
        <end position="218"/>
    </location>
</feature>
<sequence length="222" mass="25888">MRHETKHQIGKHEDLVLSQRLGKLFKRDEFAGPDGTYKVTSLYFDTPYDDALREKLEGQLKREKFRLRYYGNEAETIRLEKKFKNNGLSGKNQLNLTKDEVIKILNGEYSFLLDKNSQLAVEFYSKLQGRLLKPKTIVTYDREAFRYPAADVRITLDRNIKTSLHIVDFLSETVPKVSVAEEFTVLEVKYRRFIPDVVLMAIQTEGSLTTAFSKYAVCRRFD</sequence>
<evidence type="ECO:0000313" key="3">
    <source>
        <dbReference type="Proteomes" id="UP001516588"/>
    </source>
</evidence>
<dbReference type="Gene3D" id="3.20.100.30">
    <property type="entry name" value="VTC, catalytic tunnel domain"/>
    <property type="match status" value="1"/>
</dbReference>
<reference evidence="2 3" key="1">
    <citation type="submission" date="2020-10" db="EMBL/GenBank/DDBJ databases">
        <title>ChiBAC.</title>
        <authorList>
            <person name="Zenner C."/>
            <person name="Hitch T.C.A."/>
            <person name="Clavel T."/>
        </authorList>
    </citation>
    <scope>NUCLEOTIDE SEQUENCE [LARGE SCALE GENOMIC DNA]</scope>
    <source>
        <strain evidence="2 3">DSM 108706</strain>
    </source>
</reference>
<dbReference type="Pfam" id="PF09359">
    <property type="entry name" value="VTC"/>
    <property type="match status" value="1"/>
</dbReference>
<protein>
    <submittedName>
        <fullName evidence="2">Polyphosphate polymerase domain-containing protein</fullName>
    </submittedName>
</protein>
<evidence type="ECO:0000313" key="2">
    <source>
        <dbReference type="EMBL" id="MBE5035720.1"/>
    </source>
</evidence>
<accession>A0ABR9QXU9</accession>
<dbReference type="CDD" id="cd07750">
    <property type="entry name" value="PolyPPase_VTC_like"/>
    <property type="match status" value="1"/>
</dbReference>
<gene>
    <name evidence="2" type="ORF">INF20_05425</name>
</gene>
<dbReference type="EMBL" id="JADCKA010000008">
    <property type="protein sequence ID" value="MBE5035720.1"/>
    <property type="molecule type" value="Genomic_DNA"/>
</dbReference>
<dbReference type="InterPro" id="IPR018966">
    <property type="entry name" value="VTC_domain"/>
</dbReference>
<dbReference type="InterPro" id="IPR042267">
    <property type="entry name" value="VTC_sf"/>
</dbReference>
<organism evidence="2 3">
    <name type="scientific">Gallibacter intestinalis</name>
    <dbReference type="NCBI Taxonomy" id="2779356"/>
    <lineage>
        <taxon>Bacteria</taxon>
        <taxon>Bacillati</taxon>
        <taxon>Bacillota</taxon>
        <taxon>Clostridia</taxon>
        <taxon>Eubacteriales</taxon>
        <taxon>Eubacteriaceae</taxon>
        <taxon>Gallibacter</taxon>
    </lineage>
</organism>
<proteinExistence type="predicted"/>
<evidence type="ECO:0000259" key="1">
    <source>
        <dbReference type="Pfam" id="PF09359"/>
    </source>
</evidence>
<name>A0ABR9QXU9_9FIRM</name>